<dbReference type="Proteomes" id="UP000095419">
    <property type="component" value="Unassembled WGS sequence"/>
</dbReference>
<feature type="signal peptide" evidence="1">
    <location>
        <begin position="1"/>
        <end position="23"/>
    </location>
</feature>
<dbReference type="RefSeq" id="WP_057088158.1">
    <property type="nucleotide sequence ID" value="NZ_CYZF01000005.1"/>
</dbReference>
<dbReference type="Gene3D" id="2.160.20.110">
    <property type="match status" value="1"/>
</dbReference>
<keyword evidence="1" id="KW-0732">Signal</keyword>
<feature type="chain" id="PRO_5008022539" evidence="1">
    <location>
        <begin position="24"/>
        <end position="863"/>
    </location>
</feature>
<dbReference type="PROSITE" id="PS51257">
    <property type="entry name" value="PROKAR_LIPOPROTEIN"/>
    <property type="match status" value="1"/>
</dbReference>
<accession>A0A174GHW6</accession>
<organism evidence="2 3">
    <name type="scientific">Bacteroides uniformis</name>
    <dbReference type="NCBI Taxonomy" id="820"/>
    <lineage>
        <taxon>Bacteria</taxon>
        <taxon>Pseudomonadati</taxon>
        <taxon>Bacteroidota</taxon>
        <taxon>Bacteroidia</taxon>
        <taxon>Bacteroidales</taxon>
        <taxon>Bacteroidaceae</taxon>
        <taxon>Bacteroides</taxon>
    </lineage>
</organism>
<reference evidence="2 3" key="1">
    <citation type="submission" date="2015-09" db="EMBL/GenBank/DDBJ databases">
        <authorList>
            <consortium name="Pathogen Informatics"/>
        </authorList>
    </citation>
    <scope>NUCLEOTIDE SEQUENCE [LARGE SCALE GENOMIC DNA]</scope>
    <source>
        <strain evidence="2 3">2789STDY5608791</strain>
    </source>
</reference>
<sequence length="863" mass="91560">MNKKLFLGMFAAAGMLLATSCSNDELDVVQSGNEAQVTFSLGLEGGIATRAISDGTGADVLMYAVFDKDGKRINTIQKVSKTKVTFPTTEKITLAKGQTYKVAFWAQDEDCEAYTVSDDMQVTVSYANDKNKVNNDETRDAFFKTVEFTVSGNQVINVELKRPFAQINVGVYKADWDAAVASGITIKESSVVVKNAATSIDLVTGEVGEETTDVEVSYAKNTIPNEDLKVDLNGDKDFDDENEKYHWLSMSYILVADRNADTDNSGVLGDERATLESLQYTFYPESGNNITFGDGLNSVPVERNWRTNILGQILTGDIQFNITINPIFEGDINVDAPTSEVKSDAQALAAALTANEEDILVVLGEDVNLPINLLGSQTPGSGEYKLGGADTKNITIDLNGKTLNLTTSYMSAIGAKNADATITIKNGAVTSTGNSATTWNINDVTFANCNYVIENVTFNKEVALTNAGKSVTMNDVTINGTGDYYALWISAKGQTVKVDNLKINTSGRGIKIDEQYVDAPAMVTLNINNSAFKTSKKAAVMVKSVEGATINWGDGNDISEVNSDSEFAVWVDEDAKDYANKVVVNGAYVKVEGTGDDIISVGNAQDLKNALNSLVAGNTVVLDQDIDLTNETWEVAAPWQGSSTNVVFDGGGHKITGLTTNGAYGGLLGKFNSNGNITIKNLVLENVTITGDNTGEESSGGALIGWIENHGGSSTITIENVKVNGIKAEGFKYIGGLIGYNEGTTMNLTDCSVNGTEGSCLNSTLNDSGNYKGHVGGLLGLWNKGNITNCEVKNLAIKHGTDDMTGSSNRAGALVGTKYSGVTVTSATVENVTVDGANATTASLFGPNASQVSDSDKSNVTIK</sequence>
<dbReference type="AlphaFoldDB" id="A0A174GHW6"/>
<dbReference type="EMBL" id="CYZF01000005">
    <property type="protein sequence ID" value="CUO61541.1"/>
    <property type="molecule type" value="Genomic_DNA"/>
</dbReference>
<proteinExistence type="predicted"/>
<name>A0A174GHW6_BACUN</name>
<protein>
    <submittedName>
        <fullName evidence="2">Collagen triple helix repeat-containing protein</fullName>
    </submittedName>
</protein>
<evidence type="ECO:0000313" key="2">
    <source>
        <dbReference type="EMBL" id="CUO61541.1"/>
    </source>
</evidence>
<evidence type="ECO:0000256" key="1">
    <source>
        <dbReference type="SAM" id="SignalP"/>
    </source>
</evidence>
<keyword evidence="2" id="KW-0176">Collagen</keyword>
<gene>
    <name evidence="2" type="ORF">ERS417307_02032</name>
</gene>
<evidence type="ECO:0000313" key="3">
    <source>
        <dbReference type="Proteomes" id="UP000095419"/>
    </source>
</evidence>